<dbReference type="NCBIfam" id="NF040699">
    <property type="entry name" value="VPA1262_fam"/>
    <property type="match status" value="1"/>
</dbReference>
<organism evidence="1 2">
    <name type="scientific">Pseudomonas fluorescens</name>
    <dbReference type="NCBI Taxonomy" id="294"/>
    <lineage>
        <taxon>Bacteria</taxon>
        <taxon>Pseudomonadati</taxon>
        <taxon>Pseudomonadota</taxon>
        <taxon>Gammaproteobacteria</taxon>
        <taxon>Pseudomonadales</taxon>
        <taxon>Pseudomonadaceae</taxon>
        <taxon>Pseudomonas</taxon>
    </lineage>
</organism>
<name>A0A5E6ZLK4_PSEFL</name>
<proteinExistence type="predicted"/>
<evidence type="ECO:0000313" key="1">
    <source>
        <dbReference type="EMBL" id="VVN65694.1"/>
    </source>
</evidence>
<protein>
    <submittedName>
        <fullName evidence="1">Uncharacterized protein</fullName>
    </submittedName>
</protein>
<sequence>MTANFDSLASDFRLHDLFGDTENLSTTQLWIMEIERENTSEVKFLYGRSLPGTFRADRWTGTTSSRIPLGGNSTVKTHALTLHTSADKLTAFIRSFLGGASLREASELAGIALDAKLAEVVVGVNFGGNPIARPVMHFPCRDLYFHHINRLSPSSFASANTGAVSSPSKPSLFVATEESESKLAKAACDALDADTGMEFSTLDAWRLGDFEFVCMPGLTKSERLKFQLELRGESSSLKLFEPLTRDPTELLVVVNSYNDGASQMSYITRLSRDVAYPIDHIFAIDTFKNQVATAYSLEIYAIGADGEESHLVLQTGSYYIRSVNMNMHVVESIRSTDRMDWLARQVPKNEKAKLDAAGRIGRTHRPNRSEIGGHADDPWVTQSRMIEDEVGSLLPKSSNGRFFQTLSVSRGTSRLQLTDWLRKIFEQHHDAQVAWIDPYMENVGIDLLNTLGTATSEYLIITTEKLSAEDSKGEPGEPNRIQKLLGSCAGWGKGYYGNVQLRVLAVPEKKLHDRMILVRAANGRPIAGYHLSNSIQRANIDHPLLATPIPLDVLPHVFEFADRIIQSTMHTDGREESTAKLIFNSSNESFEVESDPTQLSRPSVTDQTRSGDVLAWWLDDPELVGLSGAELQDLMQAKGNLIEGKLDPQRFGSIPAKFWGNGLLLPDFHSAWDALGTVLAHSQAGQFYNGDKTPLPDSVVGNLLTHLNPTRSGALAPQAKKSHLDFDYYQRKSLEELLLSNDNPERVFGYSTTDTAWSDYYAIKILWWKAPQTLIHWLNQECSSPMDENSRRRALVVQALRLICMSLAFDKHPAQIGALLGCKASIPVWIGVHAYKDAINAETCTVDTLGLLDLIKSDDQQTTLCWLINEANYSDSSTKHHLVVKLTSSIETPISNAQLRAILRPMRGRLGKLHHFTPWILDSILIPMLKLKIIDVAQVSREWLGDLTNQWKSALKGGSLYFQFDGDGAFTDELATMSAHLAPADLQYIVGEISKIFNNLARTIRQPLSAQVDWTSYIRAHEVNLWLYALARRIAALIHMDENQPLQRLVKDSELLIERLSVSEWETLTSCELPKYLMGDPDQIKSHRLLDTIAAAINS</sequence>
<dbReference type="EMBL" id="CABVHP010000001">
    <property type="protein sequence ID" value="VVN65694.1"/>
    <property type="molecule type" value="Genomic_DNA"/>
</dbReference>
<dbReference type="OrthoDB" id="8428218at2"/>
<accession>A0A5E6ZLK4</accession>
<dbReference type="AlphaFoldDB" id="A0A5E6ZLK4"/>
<reference evidence="1 2" key="1">
    <citation type="submission" date="2019-09" db="EMBL/GenBank/DDBJ databases">
        <authorList>
            <person name="Chandra G."/>
            <person name="Truman W A."/>
        </authorList>
    </citation>
    <scope>NUCLEOTIDE SEQUENCE [LARGE SCALE GENOMIC DNA]</scope>
    <source>
        <strain evidence="1">PS704</strain>
    </source>
</reference>
<dbReference type="Proteomes" id="UP000326557">
    <property type="component" value="Unassembled WGS sequence"/>
</dbReference>
<gene>
    <name evidence="1" type="ORF">PS704_00079</name>
</gene>
<dbReference type="RefSeq" id="WP_150635851.1">
    <property type="nucleotide sequence ID" value="NZ_CABVHP010000001.1"/>
</dbReference>
<evidence type="ECO:0000313" key="2">
    <source>
        <dbReference type="Proteomes" id="UP000326557"/>
    </source>
</evidence>
<dbReference type="NCBIfam" id="NF040700">
    <property type="entry name" value="VPA1262_N_dom"/>
    <property type="match status" value="1"/>
</dbReference>